<evidence type="ECO:0000256" key="1">
    <source>
        <dbReference type="SAM" id="MobiDB-lite"/>
    </source>
</evidence>
<dbReference type="PANTHER" id="PTHR21963">
    <property type="entry name" value="PF6"/>
    <property type="match status" value="1"/>
</dbReference>
<evidence type="ECO:0000313" key="2">
    <source>
        <dbReference type="EMBL" id="CAI8050624.1"/>
    </source>
</evidence>
<dbReference type="Proteomes" id="UP001174909">
    <property type="component" value="Unassembled WGS sequence"/>
</dbReference>
<dbReference type="PANTHER" id="PTHR21963:SF1">
    <property type="entry name" value="SPERM-ASSOCIATED ANTIGEN 17"/>
    <property type="match status" value="1"/>
</dbReference>
<gene>
    <name evidence="2" type="ORF">GBAR_LOCUS27782</name>
</gene>
<dbReference type="GO" id="GO:1904158">
    <property type="term" value="P:axonemal central apparatus assembly"/>
    <property type="evidence" value="ECO:0007669"/>
    <property type="project" value="TreeGrafter"/>
</dbReference>
<dbReference type="EMBL" id="CASHTH010003881">
    <property type="protein sequence ID" value="CAI8050624.1"/>
    <property type="molecule type" value="Genomic_DNA"/>
</dbReference>
<dbReference type="GO" id="GO:0003351">
    <property type="term" value="P:epithelial cilium movement involved in extracellular fluid movement"/>
    <property type="evidence" value="ECO:0007669"/>
    <property type="project" value="TreeGrafter"/>
</dbReference>
<comment type="caution">
    <text evidence="2">The sequence shown here is derived from an EMBL/GenBank/DDBJ whole genome shotgun (WGS) entry which is preliminary data.</text>
</comment>
<dbReference type="GO" id="GO:1990716">
    <property type="term" value="C:axonemal central apparatus"/>
    <property type="evidence" value="ECO:0007669"/>
    <property type="project" value="TreeGrafter"/>
</dbReference>
<proteinExistence type="predicted"/>
<sequence>MSKGKKASKTTPEAVGWDEGLISAAVQEDDWRACLVFVSPKSPDDEPHVRALAGAVDAGTRRRFTVVDKTTLLQSAAEDTKLAQSVAGGGGKKSKVGAAPPAQRPMFVEVCEQVVDAMKSSDPLPPSLLAKMIKYKVLREKAAHRSAIAQKEAEEAAKVQAAKKGGEGKGGKGGGRGSKAAGKKR</sequence>
<reference evidence="2" key="1">
    <citation type="submission" date="2023-03" db="EMBL/GenBank/DDBJ databases">
        <authorList>
            <person name="Steffen K."/>
            <person name="Cardenas P."/>
        </authorList>
    </citation>
    <scope>NUCLEOTIDE SEQUENCE</scope>
</reference>
<dbReference type="AlphaFoldDB" id="A0AA35TMA9"/>
<dbReference type="InterPro" id="IPR026173">
    <property type="entry name" value="SPAG17"/>
</dbReference>
<feature type="region of interest" description="Disordered" evidence="1">
    <location>
        <begin position="144"/>
        <end position="185"/>
    </location>
</feature>
<accession>A0AA35TMA9</accession>
<name>A0AA35TMA9_GEOBA</name>
<protein>
    <submittedName>
        <fullName evidence="2">Sperm-associated antigen 17</fullName>
    </submittedName>
</protein>
<organism evidence="2 3">
    <name type="scientific">Geodia barretti</name>
    <name type="common">Barrett's horny sponge</name>
    <dbReference type="NCBI Taxonomy" id="519541"/>
    <lineage>
        <taxon>Eukaryota</taxon>
        <taxon>Metazoa</taxon>
        <taxon>Porifera</taxon>
        <taxon>Demospongiae</taxon>
        <taxon>Heteroscleromorpha</taxon>
        <taxon>Tetractinellida</taxon>
        <taxon>Astrophorina</taxon>
        <taxon>Geodiidae</taxon>
        <taxon>Geodia</taxon>
    </lineage>
</organism>
<evidence type="ECO:0000313" key="3">
    <source>
        <dbReference type="Proteomes" id="UP001174909"/>
    </source>
</evidence>
<dbReference type="GO" id="GO:0005576">
    <property type="term" value="C:extracellular region"/>
    <property type="evidence" value="ECO:0007669"/>
    <property type="project" value="GOC"/>
</dbReference>
<keyword evidence="3" id="KW-1185">Reference proteome</keyword>